<keyword evidence="2" id="KW-1003">Cell membrane</keyword>
<feature type="transmembrane region" description="Helical" evidence="6">
    <location>
        <begin position="86"/>
        <end position="106"/>
    </location>
</feature>
<gene>
    <name evidence="7" type="ORF">A9Q93_06015</name>
</gene>
<accession>A0A1Z8B0A3</accession>
<comment type="subcellular location">
    <subcellularLocation>
        <location evidence="1">Membrane</location>
        <topology evidence="1">Multi-pass membrane protein</topology>
    </subcellularLocation>
</comment>
<feature type="transmembrane region" description="Helical" evidence="6">
    <location>
        <begin position="136"/>
        <end position="157"/>
    </location>
</feature>
<dbReference type="PANTHER" id="PTHR42723:SF1">
    <property type="entry name" value="CHLOROPHYLL SYNTHASE, CHLOROPLASTIC"/>
    <property type="match status" value="1"/>
</dbReference>
<dbReference type="PANTHER" id="PTHR42723">
    <property type="entry name" value="CHLOROPHYLL SYNTHASE"/>
    <property type="match status" value="1"/>
</dbReference>
<comment type="caution">
    <text evidence="7">The sequence shown here is derived from an EMBL/GenBank/DDBJ whole genome shotgun (WGS) entry which is preliminary data.</text>
</comment>
<proteinExistence type="predicted"/>
<sequence length="306" mass="34191">MSTFFKIIRWPNILLTILTQLVIVYGMLIPSGVDPSLSNWQLSLLILATALLTASGNVINDIYDVEIDRINKPEKLLVTKSISEKNAFYIYMALTVIAVGAGFILSNSIGKPILSSVFIAVAFILYLYASSLKAMLLVGNIIISLLVALVILITGIFELFPSITPETQTAFKFLLERLLEFALMAFSINLAREWVKDCEDVNGDKAGGRNTIAILLGRSRAAKVISIFILAIVILLGWYVYEFIYKNEVATYFFTFLIIGPLTFVAFKLWTAASPKEYHLLSNILKLVLLFGILSIGIFRLNYYFN</sequence>
<evidence type="ECO:0000313" key="8">
    <source>
        <dbReference type="Proteomes" id="UP000196102"/>
    </source>
</evidence>
<evidence type="ECO:0000256" key="4">
    <source>
        <dbReference type="ARBA" id="ARBA00022989"/>
    </source>
</evidence>
<dbReference type="GO" id="GO:0016020">
    <property type="term" value="C:membrane"/>
    <property type="evidence" value="ECO:0007669"/>
    <property type="project" value="UniProtKB-SubCell"/>
</dbReference>
<protein>
    <submittedName>
        <fullName evidence="7">Prenyltransferase</fullName>
    </submittedName>
</protein>
<evidence type="ECO:0000256" key="2">
    <source>
        <dbReference type="ARBA" id="ARBA00022475"/>
    </source>
</evidence>
<dbReference type="InterPro" id="IPR000537">
    <property type="entry name" value="UbiA_prenyltransferase"/>
</dbReference>
<dbReference type="Gene3D" id="1.10.357.140">
    <property type="entry name" value="UbiA prenyltransferase"/>
    <property type="match status" value="1"/>
</dbReference>
<evidence type="ECO:0000256" key="3">
    <source>
        <dbReference type="ARBA" id="ARBA00022692"/>
    </source>
</evidence>
<dbReference type="GO" id="GO:0016765">
    <property type="term" value="F:transferase activity, transferring alkyl or aryl (other than methyl) groups"/>
    <property type="evidence" value="ECO:0007669"/>
    <property type="project" value="InterPro"/>
</dbReference>
<dbReference type="RefSeq" id="WP_303686500.1">
    <property type="nucleotide sequence ID" value="NZ_CAJXYO010000028.1"/>
</dbReference>
<dbReference type="Gene3D" id="1.20.120.1780">
    <property type="entry name" value="UbiA prenyltransferase"/>
    <property type="match status" value="1"/>
</dbReference>
<dbReference type="NCBIfam" id="NF009512">
    <property type="entry name" value="PRK12872.1-1"/>
    <property type="match status" value="1"/>
</dbReference>
<feature type="transmembrane region" description="Helical" evidence="6">
    <location>
        <begin position="112"/>
        <end position="129"/>
    </location>
</feature>
<dbReference type="InterPro" id="IPR044878">
    <property type="entry name" value="UbiA_sf"/>
</dbReference>
<keyword evidence="7" id="KW-0808">Transferase</keyword>
<name>A0A1Z8B0A3_9FLAO</name>
<reference evidence="8" key="1">
    <citation type="journal article" date="2017" name="Proc. Natl. Acad. Sci. U.S.A.">
        <title>Simulation of Deepwater Horizon oil plume reveals substrate specialization within a complex community of hydrocarbon-degraders.</title>
        <authorList>
            <person name="Hu P."/>
            <person name="Dubinsky E.A."/>
            <person name="Probst A.J."/>
            <person name="Wang J."/>
            <person name="Sieber C.M.K."/>
            <person name="Tom L.M."/>
            <person name="Gardinali P."/>
            <person name="Banfield J.F."/>
            <person name="Atlas R.M."/>
            <person name="Andersen G.L."/>
        </authorList>
    </citation>
    <scope>NUCLEOTIDE SEQUENCE [LARGE SCALE GENOMIC DNA]</scope>
</reference>
<feature type="transmembrane region" description="Helical" evidence="6">
    <location>
        <begin position="224"/>
        <end position="241"/>
    </location>
</feature>
<keyword evidence="3 6" id="KW-0812">Transmembrane</keyword>
<feature type="transmembrane region" description="Helical" evidence="6">
    <location>
        <begin position="253"/>
        <end position="272"/>
    </location>
</feature>
<evidence type="ECO:0000256" key="5">
    <source>
        <dbReference type="ARBA" id="ARBA00023136"/>
    </source>
</evidence>
<dbReference type="InterPro" id="IPR050475">
    <property type="entry name" value="Prenyltransferase_related"/>
</dbReference>
<evidence type="ECO:0000256" key="6">
    <source>
        <dbReference type="SAM" id="Phobius"/>
    </source>
</evidence>
<evidence type="ECO:0000313" key="7">
    <source>
        <dbReference type="EMBL" id="OUS16019.1"/>
    </source>
</evidence>
<evidence type="ECO:0000256" key="1">
    <source>
        <dbReference type="ARBA" id="ARBA00004141"/>
    </source>
</evidence>
<feature type="transmembrane region" description="Helical" evidence="6">
    <location>
        <begin position="12"/>
        <end position="30"/>
    </location>
</feature>
<keyword evidence="5 6" id="KW-0472">Membrane</keyword>
<keyword evidence="4 6" id="KW-1133">Transmembrane helix</keyword>
<dbReference type="CDD" id="cd13961">
    <property type="entry name" value="PT_UbiA_DGGGPS"/>
    <property type="match status" value="1"/>
</dbReference>
<feature type="transmembrane region" description="Helical" evidence="6">
    <location>
        <begin position="42"/>
        <end position="65"/>
    </location>
</feature>
<dbReference type="EMBL" id="MAAX01000098">
    <property type="protein sequence ID" value="OUS16019.1"/>
    <property type="molecule type" value="Genomic_DNA"/>
</dbReference>
<organism evidence="7 8">
    <name type="scientific">Nonlabens dokdonensis</name>
    <dbReference type="NCBI Taxonomy" id="328515"/>
    <lineage>
        <taxon>Bacteria</taxon>
        <taxon>Pseudomonadati</taxon>
        <taxon>Bacteroidota</taxon>
        <taxon>Flavobacteriia</taxon>
        <taxon>Flavobacteriales</taxon>
        <taxon>Flavobacteriaceae</taxon>
        <taxon>Nonlabens</taxon>
    </lineage>
</organism>
<dbReference type="Pfam" id="PF01040">
    <property type="entry name" value="UbiA"/>
    <property type="match status" value="1"/>
</dbReference>
<dbReference type="Proteomes" id="UP000196102">
    <property type="component" value="Unassembled WGS sequence"/>
</dbReference>
<dbReference type="AlphaFoldDB" id="A0A1Z8B0A3"/>
<feature type="transmembrane region" description="Helical" evidence="6">
    <location>
        <begin position="284"/>
        <end position="305"/>
    </location>
</feature>